<gene>
    <name evidence="1" type="ORF">WMSIL1_LOCUS827</name>
</gene>
<dbReference type="EMBL" id="CABIJS010000020">
    <property type="protein sequence ID" value="VUZ39575.1"/>
    <property type="molecule type" value="Genomic_DNA"/>
</dbReference>
<reference evidence="1 2" key="1">
    <citation type="submission" date="2019-07" db="EMBL/GenBank/DDBJ databases">
        <authorList>
            <person name="Jastrzebski P J."/>
            <person name="Paukszto L."/>
            <person name="Jastrzebski P J."/>
        </authorList>
    </citation>
    <scope>NUCLEOTIDE SEQUENCE [LARGE SCALE GENOMIC DNA]</scope>
    <source>
        <strain evidence="1 2">WMS-il1</strain>
    </source>
</reference>
<dbReference type="AlphaFoldDB" id="A0A564XX14"/>
<keyword evidence="2" id="KW-1185">Reference proteome</keyword>
<evidence type="ECO:0000313" key="2">
    <source>
        <dbReference type="Proteomes" id="UP000321570"/>
    </source>
</evidence>
<evidence type="ECO:0000313" key="1">
    <source>
        <dbReference type="EMBL" id="VUZ39575.1"/>
    </source>
</evidence>
<protein>
    <submittedName>
        <fullName evidence="1">Uncharacterized protein</fullName>
    </submittedName>
</protein>
<organism evidence="1 2">
    <name type="scientific">Hymenolepis diminuta</name>
    <name type="common">Rat tapeworm</name>
    <dbReference type="NCBI Taxonomy" id="6216"/>
    <lineage>
        <taxon>Eukaryota</taxon>
        <taxon>Metazoa</taxon>
        <taxon>Spiralia</taxon>
        <taxon>Lophotrochozoa</taxon>
        <taxon>Platyhelminthes</taxon>
        <taxon>Cestoda</taxon>
        <taxon>Eucestoda</taxon>
        <taxon>Cyclophyllidea</taxon>
        <taxon>Hymenolepididae</taxon>
        <taxon>Hymenolepis</taxon>
    </lineage>
</organism>
<name>A0A564XX14_HYMDI</name>
<proteinExistence type="predicted"/>
<accession>A0A564XX14</accession>
<dbReference type="Proteomes" id="UP000321570">
    <property type="component" value="Unassembled WGS sequence"/>
</dbReference>
<feature type="non-terminal residue" evidence="1">
    <location>
        <position position="52"/>
    </location>
</feature>
<sequence>MAALQVFSSCRIKSFPDSKVVSLSGNPSFLKRLPWESSHHTGMCDRVRCVKW</sequence>